<comment type="caution">
    <text evidence="1">The sequence shown here is derived from an EMBL/GenBank/DDBJ whole genome shotgun (WGS) entry which is preliminary data.</text>
</comment>
<reference evidence="1" key="1">
    <citation type="submission" date="2023-01" db="EMBL/GenBank/DDBJ databases">
        <title>The growth and conidiation of Purpureocillium lavendulum are regulated by nitrogen source and histone H3K14 acetylation.</title>
        <authorList>
            <person name="Tang P."/>
            <person name="Han J."/>
            <person name="Zhang C."/>
            <person name="Tang P."/>
            <person name="Qi F."/>
            <person name="Zhang K."/>
            <person name="Liang L."/>
        </authorList>
    </citation>
    <scope>NUCLEOTIDE SEQUENCE</scope>
    <source>
        <strain evidence="1">YMF1.00683</strain>
    </source>
</reference>
<dbReference type="EMBL" id="JAQHRD010000015">
    <property type="protein sequence ID" value="KAJ6436912.1"/>
    <property type="molecule type" value="Genomic_DNA"/>
</dbReference>
<name>A0AB34FD18_9HYPO</name>
<keyword evidence="2" id="KW-1185">Reference proteome</keyword>
<proteinExistence type="predicted"/>
<dbReference type="Proteomes" id="UP001163105">
    <property type="component" value="Unassembled WGS sequence"/>
</dbReference>
<protein>
    <submittedName>
        <fullName evidence="1">Fungal transcriptional regulatory protein</fullName>
    </submittedName>
</protein>
<sequence length="520" mass="58195">MSRAGLPCIFVPRANAPAFVVPASMPLDELTGSSEVTKDLLRRVQAIEDHLGLSVTEVGHRVAHEVICDKTQPLDQDAAFASLWEAAACLERCTPGPRDAALWARSRVKYLWQTFGPLFDIIQPERGKQSDKALSSFHDKMPGLHFLPNKQTFSAPRPLLLAAMLYCSSVRGAPEDAAFASQYLNVLCSAIAQLSIPGSEIGSAPSDEDDPAAVEDWAFQTVLGIVLAGLLNEANVRETGIWISIAYRLILEHCPPHMDERCRDWQRIFNGVQIVDLEHASLHLSAPSYRSSLHCRRCKYHTGINYIGYHAPSYPFTPVDAAVIRDWARHLDDWLVEFTNSGDDSDPQQRMVVFRQYVLHRLLVLSIYHPARGCNLHSNSITLNEQYELLLSARATLKLSLHDKSIWSNWDIIMITWAALIVTQGIEVGVGEPDDLASIRMHLDMLRESNEPKTSFRDKLASRLEQSLQTVNTPSPAAMGHMTQAAAETEFDCSWQIFDQAIMEQAMDPFWSRPAELQPM</sequence>
<organism evidence="1 2">
    <name type="scientific">Purpureocillium lavendulum</name>
    <dbReference type="NCBI Taxonomy" id="1247861"/>
    <lineage>
        <taxon>Eukaryota</taxon>
        <taxon>Fungi</taxon>
        <taxon>Dikarya</taxon>
        <taxon>Ascomycota</taxon>
        <taxon>Pezizomycotina</taxon>
        <taxon>Sordariomycetes</taxon>
        <taxon>Hypocreomycetidae</taxon>
        <taxon>Hypocreales</taxon>
        <taxon>Ophiocordycipitaceae</taxon>
        <taxon>Purpureocillium</taxon>
    </lineage>
</organism>
<dbReference type="AlphaFoldDB" id="A0AB34FD18"/>
<accession>A0AB34FD18</accession>
<evidence type="ECO:0000313" key="1">
    <source>
        <dbReference type="EMBL" id="KAJ6436912.1"/>
    </source>
</evidence>
<gene>
    <name evidence="1" type="ORF">O9K51_10448</name>
</gene>
<evidence type="ECO:0000313" key="2">
    <source>
        <dbReference type="Proteomes" id="UP001163105"/>
    </source>
</evidence>